<dbReference type="EMBL" id="JBBMFA010000092">
    <property type="protein sequence ID" value="MEQ2520549.1"/>
    <property type="molecule type" value="Genomic_DNA"/>
</dbReference>
<dbReference type="PANTHER" id="PTHR30572">
    <property type="entry name" value="MEMBRANE COMPONENT OF TRANSPORTER-RELATED"/>
    <property type="match status" value="1"/>
</dbReference>
<feature type="transmembrane region" description="Helical" evidence="7">
    <location>
        <begin position="319"/>
        <end position="345"/>
    </location>
</feature>
<protein>
    <submittedName>
        <fullName evidence="10">ABC transporter permease</fullName>
    </submittedName>
</protein>
<dbReference type="RefSeq" id="WP_349216066.1">
    <property type="nucleotide sequence ID" value="NZ_JBBMFA010000092.1"/>
</dbReference>
<keyword evidence="2" id="KW-1003">Cell membrane</keyword>
<evidence type="ECO:0000256" key="5">
    <source>
        <dbReference type="ARBA" id="ARBA00023136"/>
    </source>
</evidence>
<accession>A0ABV1GFG5</accession>
<evidence type="ECO:0000259" key="9">
    <source>
        <dbReference type="Pfam" id="PF12704"/>
    </source>
</evidence>
<evidence type="ECO:0000256" key="1">
    <source>
        <dbReference type="ARBA" id="ARBA00004651"/>
    </source>
</evidence>
<feature type="transmembrane region" description="Helical" evidence="7">
    <location>
        <begin position="21"/>
        <end position="45"/>
    </location>
</feature>
<reference evidence="10 11" key="1">
    <citation type="submission" date="2024-03" db="EMBL/GenBank/DDBJ databases">
        <title>Human intestinal bacterial collection.</title>
        <authorList>
            <person name="Pauvert C."/>
            <person name="Hitch T.C.A."/>
            <person name="Clavel T."/>
        </authorList>
    </citation>
    <scope>NUCLEOTIDE SEQUENCE [LARGE SCALE GENOMIC DNA]</scope>
    <source>
        <strain evidence="10 11">CLA-JM-H11</strain>
    </source>
</reference>
<feature type="transmembrane region" description="Helical" evidence="7">
    <location>
        <begin position="422"/>
        <end position="442"/>
    </location>
</feature>
<keyword evidence="11" id="KW-1185">Reference proteome</keyword>
<organism evidence="10 11">
    <name type="scientific">Ruthenibacterium intestinale</name>
    <dbReference type="NCBI Taxonomy" id="3133163"/>
    <lineage>
        <taxon>Bacteria</taxon>
        <taxon>Bacillati</taxon>
        <taxon>Bacillota</taxon>
        <taxon>Clostridia</taxon>
        <taxon>Eubacteriales</taxon>
        <taxon>Oscillospiraceae</taxon>
        <taxon>Ruthenibacterium</taxon>
    </lineage>
</organism>
<comment type="caution">
    <text evidence="10">The sequence shown here is derived from an EMBL/GenBank/DDBJ whole genome shotgun (WGS) entry which is preliminary data.</text>
</comment>
<keyword evidence="3 7" id="KW-0812">Transmembrane</keyword>
<dbReference type="InterPro" id="IPR025857">
    <property type="entry name" value="MacB_PCD"/>
</dbReference>
<dbReference type="InterPro" id="IPR003838">
    <property type="entry name" value="ABC3_permease_C"/>
</dbReference>
<proteinExistence type="inferred from homology"/>
<feature type="domain" description="MacB-like periplasmic core" evidence="9">
    <location>
        <begin position="21"/>
        <end position="295"/>
    </location>
</feature>
<evidence type="ECO:0000313" key="11">
    <source>
        <dbReference type="Proteomes" id="UP001477672"/>
    </source>
</evidence>
<comment type="subcellular location">
    <subcellularLocation>
        <location evidence="1">Cell membrane</location>
        <topology evidence="1">Multi-pass membrane protein</topology>
    </subcellularLocation>
</comment>
<evidence type="ECO:0000256" key="3">
    <source>
        <dbReference type="ARBA" id="ARBA00022692"/>
    </source>
</evidence>
<evidence type="ECO:0000256" key="2">
    <source>
        <dbReference type="ARBA" id="ARBA00022475"/>
    </source>
</evidence>
<evidence type="ECO:0000256" key="7">
    <source>
        <dbReference type="SAM" id="Phobius"/>
    </source>
</evidence>
<comment type="similarity">
    <text evidence="6">Belongs to the ABC-4 integral membrane protein family.</text>
</comment>
<name>A0ABV1GFG5_9FIRM</name>
<feature type="domain" description="ABC3 transporter permease C-terminal" evidence="8">
    <location>
        <begin position="325"/>
        <end position="451"/>
    </location>
</feature>
<dbReference type="Pfam" id="PF12704">
    <property type="entry name" value="MacB_PCD"/>
    <property type="match status" value="1"/>
</dbReference>
<evidence type="ECO:0000313" key="10">
    <source>
        <dbReference type="EMBL" id="MEQ2520549.1"/>
    </source>
</evidence>
<sequence>MKISDLLSLCFENLRRRKGRTTLTIIGVVVGTCSIVVMVSLGIAMNVGFDEMIQQWGDLTQIQVYNWSSGTGEVDPLNDEMVAKIDEFDHVVVATPQYQPRYFNMNLTAGKNDRYVAQYVTVVGMYPKAIELLGYELESGSYLPDTPASMNSGKKQVQVLVGQNLGYQFTDPKKRGEKAYRYPGQTDAGGKELGPFVDISKDKMTLKSNNQGGEGEGKELEYALDVEGVMISDYKKGYVTDAGVVMDLTVLKRLEKEYMKANGIKDTSSNNGYDNVYVKVDDVDNVEAVEEAIQELGYSTYSMRSERENMQKQSQMIQMILGGLGAVSLFVAALSIANTMTMAIYERTKEIGVMKVLGCGLGKIRAMFLVEAAMIGFLGGVFGVAISYALSFALNTFGPLLMGSVLGGFLPMYGSQISVIPLWLAMLGILFSTGIGIVSGIMPAGRAVKISALEAIRHE</sequence>
<dbReference type="PANTHER" id="PTHR30572:SF4">
    <property type="entry name" value="ABC TRANSPORTER PERMEASE YTRF"/>
    <property type="match status" value="1"/>
</dbReference>
<dbReference type="Proteomes" id="UP001477672">
    <property type="component" value="Unassembled WGS sequence"/>
</dbReference>
<keyword evidence="4 7" id="KW-1133">Transmembrane helix</keyword>
<dbReference type="Pfam" id="PF02687">
    <property type="entry name" value="FtsX"/>
    <property type="match status" value="1"/>
</dbReference>
<evidence type="ECO:0000256" key="6">
    <source>
        <dbReference type="ARBA" id="ARBA00038076"/>
    </source>
</evidence>
<feature type="transmembrane region" description="Helical" evidence="7">
    <location>
        <begin position="366"/>
        <end position="386"/>
    </location>
</feature>
<keyword evidence="5 7" id="KW-0472">Membrane</keyword>
<evidence type="ECO:0000259" key="8">
    <source>
        <dbReference type="Pfam" id="PF02687"/>
    </source>
</evidence>
<dbReference type="InterPro" id="IPR050250">
    <property type="entry name" value="Macrolide_Exporter_MacB"/>
</dbReference>
<evidence type="ECO:0000256" key="4">
    <source>
        <dbReference type="ARBA" id="ARBA00022989"/>
    </source>
</evidence>
<gene>
    <name evidence="10" type="ORF">WMO24_08915</name>
</gene>